<dbReference type="Pfam" id="PF07714">
    <property type="entry name" value="PK_Tyr_Ser-Thr"/>
    <property type="match status" value="1"/>
</dbReference>
<reference evidence="4" key="1">
    <citation type="submission" date="2018-12" db="EMBL/GenBank/DDBJ databases">
        <authorList>
            <person name="Yazar S."/>
        </authorList>
    </citation>
    <scope>NUCLEOTIDE SEQUENCE [LARGE SCALE GENOMIC DNA]</scope>
</reference>
<dbReference type="GO" id="GO:0004672">
    <property type="term" value="F:protein kinase activity"/>
    <property type="evidence" value="ECO:0007669"/>
    <property type="project" value="InterPro"/>
</dbReference>
<dbReference type="Ensembl" id="ENSVURT00010033882.1">
    <property type="protein sequence ID" value="ENSVURP00010029762.1"/>
    <property type="gene ID" value="ENSVURG00010022739.1"/>
</dbReference>
<evidence type="ECO:0000313" key="4">
    <source>
        <dbReference type="Proteomes" id="UP000314987"/>
    </source>
</evidence>
<organism evidence="3 4">
    <name type="scientific">Vombatus ursinus</name>
    <name type="common">Common wombat</name>
    <dbReference type="NCBI Taxonomy" id="29139"/>
    <lineage>
        <taxon>Eukaryota</taxon>
        <taxon>Metazoa</taxon>
        <taxon>Chordata</taxon>
        <taxon>Craniata</taxon>
        <taxon>Vertebrata</taxon>
        <taxon>Euteleostomi</taxon>
        <taxon>Mammalia</taxon>
        <taxon>Metatheria</taxon>
        <taxon>Diprotodontia</taxon>
        <taxon>Vombatidae</taxon>
        <taxon>Vombatus</taxon>
    </lineage>
</organism>
<feature type="binding site" evidence="1">
    <location>
        <position position="58"/>
    </location>
    <ligand>
        <name>ATP</name>
        <dbReference type="ChEBI" id="CHEBI:30616"/>
    </ligand>
</feature>
<sequence length="112" mass="12593">MGMGEPNSCLPIYTYPSPALILVPAEYGYEIGRVIGNGSYGTVYEACYTKQRVHVAVKVISKKKASEDYLTKFLCLCNVWYYTINASLHDWGTLDLELRPESQSCLWCLLAV</sequence>
<dbReference type="InterPro" id="IPR017441">
    <property type="entry name" value="Protein_kinase_ATP_BS"/>
</dbReference>
<keyword evidence="4" id="KW-1185">Reference proteome</keyword>
<evidence type="ECO:0000256" key="1">
    <source>
        <dbReference type="PROSITE-ProRule" id="PRU10141"/>
    </source>
</evidence>
<dbReference type="GeneTree" id="ENSGT00950000185517"/>
<proteinExistence type="predicted"/>
<reference evidence="3" key="2">
    <citation type="submission" date="2025-08" db="UniProtKB">
        <authorList>
            <consortium name="Ensembl"/>
        </authorList>
    </citation>
    <scope>IDENTIFICATION</scope>
</reference>
<keyword evidence="1" id="KW-0067">ATP-binding</keyword>
<dbReference type="SUPFAM" id="SSF56112">
    <property type="entry name" value="Protein kinase-like (PK-like)"/>
    <property type="match status" value="1"/>
</dbReference>
<protein>
    <recommendedName>
        <fullName evidence="2">Serine-threonine/tyrosine-protein kinase catalytic domain-containing protein</fullName>
    </recommendedName>
</protein>
<dbReference type="InterPro" id="IPR001245">
    <property type="entry name" value="Ser-Thr/Tyr_kinase_cat_dom"/>
</dbReference>
<dbReference type="Gene3D" id="3.30.200.20">
    <property type="entry name" value="Phosphorylase Kinase, domain 1"/>
    <property type="match status" value="1"/>
</dbReference>
<dbReference type="InterPro" id="IPR011009">
    <property type="entry name" value="Kinase-like_dom_sf"/>
</dbReference>
<reference evidence="3" key="3">
    <citation type="submission" date="2025-09" db="UniProtKB">
        <authorList>
            <consortium name="Ensembl"/>
        </authorList>
    </citation>
    <scope>IDENTIFICATION</scope>
</reference>
<keyword evidence="1" id="KW-0547">Nucleotide-binding</keyword>
<evidence type="ECO:0000313" key="3">
    <source>
        <dbReference type="Ensembl" id="ENSVURP00010029762.1"/>
    </source>
</evidence>
<feature type="domain" description="Serine-threonine/tyrosine-protein kinase catalytic" evidence="2">
    <location>
        <begin position="30"/>
        <end position="73"/>
    </location>
</feature>
<evidence type="ECO:0000259" key="2">
    <source>
        <dbReference type="Pfam" id="PF07714"/>
    </source>
</evidence>
<dbReference type="PROSITE" id="PS00107">
    <property type="entry name" value="PROTEIN_KINASE_ATP"/>
    <property type="match status" value="1"/>
</dbReference>
<dbReference type="AlphaFoldDB" id="A0A4X2M854"/>
<dbReference type="STRING" id="29139.ENSVURP00010029762"/>
<accession>A0A4X2M854</accession>
<dbReference type="GO" id="GO:0005524">
    <property type="term" value="F:ATP binding"/>
    <property type="evidence" value="ECO:0007669"/>
    <property type="project" value="UniProtKB-UniRule"/>
</dbReference>
<name>A0A4X2M854_VOMUR</name>
<dbReference type="Proteomes" id="UP000314987">
    <property type="component" value="Unassembled WGS sequence"/>
</dbReference>